<gene>
    <name evidence="1" type="ORF">MENTE1834_LOCUS4072</name>
</gene>
<protein>
    <submittedName>
        <fullName evidence="1">Uncharacterized protein</fullName>
    </submittedName>
</protein>
<name>A0ACB0XVJ6_MELEN</name>
<evidence type="ECO:0000313" key="2">
    <source>
        <dbReference type="Proteomes" id="UP001497535"/>
    </source>
</evidence>
<dbReference type="EMBL" id="CAVMJV010000003">
    <property type="protein sequence ID" value="CAK5019198.1"/>
    <property type="molecule type" value="Genomic_DNA"/>
</dbReference>
<dbReference type="Proteomes" id="UP001497535">
    <property type="component" value="Unassembled WGS sequence"/>
</dbReference>
<keyword evidence="2" id="KW-1185">Reference proteome</keyword>
<organism evidence="1 2">
    <name type="scientific">Meloidogyne enterolobii</name>
    <name type="common">Root-knot nematode worm</name>
    <name type="synonym">Meloidogyne mayaguensis</name>
    <dbReference type="NCBI Taxonomy" id="390850"/>
    <lineage>
        <taxon>Eukaryota</taxon>
        <taxon>Metazoa</taxon>
        <taxon>Ecdysozoa</taxon>
        <taxon>Nematoda</taxon>
        <taxon>Chromadorea</taxon>
        <taxon>Rhabditida</taxon>
        <taxon>Tylenchina</taxon>
        <taxon>Tylenchomorpha</taxon>
        <taxon>Tylenchoidea</taxon>
        <taxon>Meloidogynidae</taxon>
        <taxon>Meloidogyninae</taxon>
        <taxon>Meloidogyne</taxon>
    </lineage>
</organism>
<reference evidence="1" key="1">
    <citation type="submission" date="2023-11" db="EMBL/GenBank/DDBJ databases">
        <authorList>
            <person name="Poullet M."/>
        </authorList>
    </citation>
    <scope>NUCLEOTIDE SEQUENCE</scope>
    <source>
        <strain evidence="1">E1834</strain>
    </source>
</reference>
<accession>A0ACB0XVJ6</accession>
<evidence type="ECO:0000313" key="1">
    <source>
        <dbReference type="EMBL" id="CAK5019198.1"/>
    </source>
</evidence>
<proteinExistence type="predicted"/>
<sequence>MSFNQEGRELDEENPCDGLRRSKRNKYHLDVAAVIKSGGCSSSGRNYSPPAKRKWASRRPGILQAPILREESATQQQKVSPRRNDKRKQLEKSVALEKEKIINKELEHQKYVNADKQNSQTEQLSNTDDEGSLLKQKPEIKAQQDVVRNDSTLTDAIIEGESESTELVVPTEFLQSHVFSDQSSCQLIGEFKRVRKVPVRHKDYCSDVEDDEAEEDDEERLFKDIKTFGGSSCPRCPAIFESRVGLTNHIKLHGSKKVLPCEVCDFSCTNKKTMRQHRF</sequence>
<comment type="caution">
    <text evidence="1">The sequence shown here is derived from an EMBL/GenBank/DDBJ whole genome shotgun (WGS) entry which is preliminary data.</text>
</comment>